<proteinExistence type="predicted"/>
<dbReference type="EMBL" id="LJSK01000309">
    <property type="protein sequence ID" value="KPI83923.1"/>
    <property type="molecule type" value="Genomic_DNA"/>
</dbReference>
<dbReference type="OMA" id="TAPALHC"/>
<accession>A0A0N1HSY5</accession>
<dbReference type="AlphaFoldDB" id="A0A0N1HSY5"/>
<comment type="caution">
    <text evidence="1">The sequence shown here is derived from an EMBL/GenBank/DDBJ whole genome shotgun (WGS) entry which is preliminary data.</text>
</comment>
<gene>
    <name evidence="1" type="ORF">ABL78_7041</name>
</gene>
<protein>
    <submittedName>
        <fullName evidence="1">Uncharacterized protein</fullName>
    </submittedName>
</protein>
<reference evidence="1 2" key="1">
    <citation type="journal article" date="2015" name="PLoS Pathog.">
        <title>Leptomonas seymouri: Adaptations to the Dixenous Life Cycle Analyzed by Genome Sequencing, Transcriptome Profiling and Co-infection with Leishmania donovani.</title>
        <authorList>
            <person name="Kraeva N."/>
            <person name="Butenko A."/>
            <person name="Hlavacova J."/>
            <person name="Kostygov A."/>
            <person name="Myskova J."/>
            <person name="Grybchuk D."/>
            <person name="Lestinova T."/>
            <person name="Votypka J."/>
            <person name="Volf P."/>
            <person name="Opperdoes F."/>
            <person name="Flegontov P."/>
            <person name="Lukes J."/>
            <person name="Yurchenko V."/>
        </authorList>
    </citation>
    <scope>NUCLEOTIDE SEQUENCE [LARGE SCALE GENOMIC DNA]</scope>
    <source>
        <strain evidence="1 2">ATCC 30220</strain>
    </source>
</reference>
<sequence>MRGEGRQRVAQRAFKQWRKLHFDHLFDSRHLSSPLHATLRLPVTTTGAATPSTPPSTSALPSAAIDLQLSTNHRAVVEWWHTEYGTFLSATPNCREESTPVEGADISVAPPVIASSRVVAHVGPPAAPFGYPAYISAEAEQWTAGVLRGEAYSYQHADVVNGLAFAPPPPADAPYLQPVRWIQQPLLDGFVAQRLTAHAGVTTGALLDARRSAAALGRQLPPFDLSPFYASHELLDRWCIFGEPSALLPSTTTAAAGPTPVSSVKSADAAGHHRRAAELALAAAVLPSYKATWLNGAVVSNKSTRKCVLIVGPRSSGKTTLALHCIAPTSAAPTANNSGSGVSGGEGDAHVQLTAAEHFFLGAGTPVQRMLHAPPPTNPDVAPQVFICALPHRVKVGIGAVLGTLRPNPALAATTALPGFLRTDADLRAFLTNTDRGIWEMSMHYHVALHDLCSRGAPSPWQPAGINALAGVVMLSWNTDELASTAPVPVRTRVRHLPLHAGGLQELLTRGRDYLFHGHYLLRSVYDEAVEGPARLAGLLDEEWAAHPPAAAAPALHCVEGSVNFDAATQLVRRLLAA</sequence>
<organism evidence="1 2">
    <name type="scientific">Leptomonas seymouri</name>
    <dbReference type="NCBI Taxonomy" id="5684"/>
    <lineage>
        <taxon>Eukaryota</taxon>
        <taxon>Discoba</taxon>
        <taxon>Euglenozoa</taxon>
        <taxon>Kinetoplastea</taxon>
        <taxon>Metakinetoplastina</taxon>
        <taxon>Trypanosomatida</taxon>
        <taxon>Trypanosomatidae</taxon>
        <taxon>Leishmaniinae</taxon>
        <taxon>Leptomonas</taxon>
    </lineage>
</organism>
<evidence type="ECO:0000313" key="1">
    <source>
        <dbReference type="EMBL" id="KPI83923.1"/>
    </source>
</evidence>
<dbReference type="OrthoDB" id="243061at2759"/>
<name>A0A0N1HSY5_LEPSE</name>
<keyword evidence="2" id="KW-1185">Reference proteome</keyword>
<dbReference type="Proteomes" id="UP000038009">
    <property type="component" value="Unassembled WGS sequence"/>
</dbReference>
<dbReference type="VEuPathDB" id="TriTrypDB:Lsey_0309_0090"/>
<evidence type="ECO:0000313" key="2">
    <source>
        <dbReference type="Proteomes" id="UP000038009"/>
    </source>
</evidence>